<dbReference type="GO" id="GO:0031146">
    <property type="term" value="P:SCF-dependent proteasomal ubiquitin-dependent protein catabolic process"/>
    <property type="evidence" value="ECO:0007669"/>
    <property type="project" value="TreeGrafter"/>
</dbReference>
<dbReference type="InterPro" id="IPR032675">
    <property type="entry name" value="LRR_dom_sf"/>
</dbReference>
<dbReference type="Proteomes" id="UP000327013">
    <property type="component" value="Chromosome 5"/>
</dbReference>
<feature type="signal peptide" evidence="2">
    <location>
        <begin position="1"/>
        <end position="15"/>
    </location>
</feature>
<dbReference type="AlphaFoldDB" id="A0A5N6R5T7"/>
<keyword evidence="2" id="KW-0732">Signal</keyword>
<feature type="region of interest" description="Disordered" evidence="1">
    <location>
        <begin position="36"/>
        <end position="66"/>
    </location>
</feature>
<dbReference type="EMBL" id="CM017325">
    <property type="protein sequence ID" value="KAE8056370.1"/>
    <property type="molecule type" value="Genomic_DNA"/>
</dbReference>
<evidence type="ECO:0000313" key="5">
    <source>
        <dbReference type="Proteomes" id="UP000327013"/>
    </source>
</evidence>
<organism evidence="4 5">
    <name type="scientific">Carpinus fangiana</name>
    <dbReference type="NCBI Taxonomy" id="176857"/>
    <lineage>
        <taxon>Eukaryota</taxon>
        <taxon>Viridiplantae</taxon>
        <taxon>Streptophyta</taxon>
        <taxon>Embryophyta</taxon>
        <taxon>Tracheophyta</taxon>
        <taxon>Spermatophyta</taxon>
        <taxon>Magnoliopsida</taxon>
        <taxon>eudicotyledons</taxon>
        <taxon>Gunneridae</taxon>
        <taxon>Pentapetalae</taxon>
        <taxon>rosids</taxon>
        <taxon>fabids</taxon>
        <taxon>Fagales</taxon>
        <taxon>Betulaceae</taxon>
        <taxon>Carpinus</taxon>
    </lineage>
</organism>
<dbReference type="InterPro" id="IPR006553">
    <property type="entry name" value="Leu-rich_rpt_Cys-con_subtyp"/>
</dbReference>
<dbReference type="FunFam" id="3.80.10.10:FF:000451">
    <property type="entry name" value="EIN3-binding F-box protein 1"/>
    <property type="match status" value="1"/>
</dbReference>
<gene>
    <name evidence="4" type="ORF">FH972_013148</name>
</gene>
<reference evidence="4 5" key="1">
    <citation type="submission" date="2019-06" db="EMBL/GenBank/DDBJ databases">
        <title>A chromosomal-level reference genome of Carpinus fangiana (Coryloideae, Betulaceae).</title>
        <authorList>
            <person name="Yang X."/>
            <person name="Wang Z."/>
            <person name="Zhang L."/>
            <person name="Hao G."/>
            <person name="Liu J."/>
            <person name="Yang Y."/>
        </authorList>
    </citation>
    <scope>NUCLEOTIDE SEQUENCE [LARGE SCALE GENOMIC DNA]</scope>
    <source>
        <strain evidence="4">Cfa_2016G</strain>
        <tissue evidence="4">Leaf</tissue>
    </source>
</reference>
<evidence type="ECO:0000256" key="2">
    <source>
        <dbReference type="SAM" id="SignalP"/>
    </source>
</evidence>
<evidence type="ECO:0000259" key="3">
    <source>
        <dbReference type="Pfam" id="PF25372"/>
    </source>
</evidence>
<feature type="compositionally biased region" description="Basic and acidic residues" evidence="1">
    <location>
        <begin position="42"/>
        <end position="55"/>
    </location>
</feature>
<dbReference type="PANTHER" id="PTHR13318:SF190">
    <property type="entry name" value="PARTNER OF PAIRED, ISOFORM B"/>
    <property type="match status" value="1"/>
</dbReference>
<accession>A0A5N6R5T7</accession>
<sequence length="242" mass="26064">MWMSTFLLARGLASALRLYSVEKGLSRRSREELCSNSTTEYLKPEAKSAENKAEDQETESDGYLSRSLEGKKATDVRLAAIAVGTASRGGLGKLMIRRSNSARRVTDVGLRAIARGCPSLRVLSLWNLSSVGDEGLCEIANGCHLLEKLELCQCPEITDNALLAVAKHCPNLTDLTIESCSKMGNEGLQAIGRCCHNLKSISIKDCPLLGDQGVASLLASASYVISLMNIMINCEVVGNIIE</sequence>
<dbReference type="PANTHER" id="PTHR13318">
    <property type="entry name" value="PARTNER OF PAIRED, ISOFORM B-RELATED"/>
    <property type="match status" value="1"/>
</dbReference>
<dbReference type="Gene3D" id="3.80.10.10">
    <property type="entry name" value="Ribonuclease Inhibitor"/>
    <property type="match status" value="1"/>
</dbReference>
<dbReference type="Pfam" id="PF25372">
    <property type="entry name" value="DUF7885"/>
    <property type="match status" value="1"/>
</dbReference>
<protein>
    <recommendedName>
        <fullName evidence="3">F-box/LRR-repeat protein 15-like leucin rich repeat domain-containing protein</fullName>
    </recommendedName>
</protein>
<dbReference type="SUPFAM" id="SSF52047">
    <property type="entry name" value="RNI-like"/>
    <property type="match status" value="1"/>
</dbReference>
<dbReference type="InterPro" id="IPR057207">
    <property type="entry name" value="FBXL15_LRR"/>
</dbReference>
<dbReference type="OrthoDB" id="423607at2759"/>
<feature type="domain" description="F-box/LRR-repeat protein 15-like leucin rich repeat" evidence="3">
    <location>
        <begin position="99"/>
        <end position="217"/>
    </location>
</feature>
<feature type="chain" id="PRO_5024335344" description="F-box/LRR-repeat protein 15-like leucin rich repeat domain-containing protein" evidence="2">
    <location>
        <begin position="16"/>
        <end position="242"/>
    </location>
</feature>
<evidence type="ECO:0000313" key="4">
    <source>
        <dbReference type="EMBL" id="KAE8056370.1"/>
    </source>
</evidence>
<dbReference type="GO" id="GO:0019005">
    <property type="term" value="C:SCF ubiquitin ligase complex"/>
    <property type="evidence" value="ECO:0007669"/>
    <property type="project" value="TreeGrafter"/>
</dbReference>
<name>A0A5N6R5T7_9ROSI</name>
<dbReference type="SMART" id="SM00367">
    <property type="entry name" value="LRR_CC"/>
    <property type="match status" value="4"/>
</dbReference>
<proteinExistence type="predicted"/>
<keyword evidence="5" id="KW-1185">Reference proteome</keyword>
<evidence type="ECO:0000256" key="1">
    <source>
        <dbReference type="SAM" id="MobiDB-lite"/>
    </source>
</evidence>